<reference evidence="10" key="1">
    <citation type="submission" date="2021-02" db="EMBL/GenBank/DDBJ databases">
        <authorList>
            <person name="Nowell W R."/>
        </authorList>
    </citation>
    <scope>NUCLEOTIDE SEQUENCE</scope>
</reference>
<dbReference type="Gene3D" id="2.60.40.1450">
    <property type="entry name" value="LAG1, DNA binding domain"/>
    <property type="match status" value="1"/>
</dbReference>
<comment type="subcellular location">
    <subcellularLocation>
        <location evidence="1">Nucleus</location>
    </subcellularLocation>
</comment>
<keyword evidence="5" id="KW-0804">Transcription</keyword>
<proteinExistence type="inferred from homology"/>
<gene>
    <name evidence="10" type="ORF">OVA965_LOCUS5881</name>
    <name evidence="11" type="ORF">TMI583_LOCUS5878</name>
</gene>
<dbReference type="PANTHER" id="PTHR10665">
    <property type="entry name" value="RECOMBINING BINDING PROTEIN SUPPRESSOR OF HAIRLESS"/>
    <property type="match status" value="1"/>
</dbReference>
<evidence type="ECO:0000256" key="6">
    <source>
        <dbReference type="ARBA" id="ARBA00023242"/>
    </source>
</evidence>
<evidence type="ECO:0000313" key="10">
    <source>
        <dbReference type="EMBL" id="CAF0825665.1"/>
    </source>
</evidence>
<dbReference type="Proteomes" id="UP000677228">
    <property type="component" value="Unassembled WGS sequence"/>
</dbReference>
<dbReference type="EMBL" id="CAJNOK010001700">
    <property type="protein sequence ID" value="CAF0825665.1"/>
    <property type="molecule type" value="Genomic_DNA"/>
</dbReference>
<evidence type="ECO:0000313" key="11">
    <source>
        <dbReference type="EMBL" id="CAF3610127.1"/>
    </source>
</evidence>
<evidence type="ECO:0000259" key="9">
    <source>
        <dbReference type="SMART" id="SM01268"/>
    </source>
</evidence>
<dbReference type="InterPro" id="IPR015351">
    <property type="entry name" value="RBP-J/Cbf11/Cbf12_DNA-bd"/>
</dbReference>
<keyword evidence="3" id="KW-0805">Transcription regulation</keyword>
<dbReference type="InterPro" id="IPR014756">
    <property type="entry name" value="Ig_E-set"/>
</dbReference>
<evidence type="ECO:0000313" key="12">
    <source>
        <dbReference type="Proteomes" id="UP000677228"/>
    </source>
</evidence>
<dbReference type="AlphaFoldDB" id="A0A8S2D2G6"/>
<evidence type="ECO:0000256" key="4">
    <source>
        <dbReference type="ARBA" id="ARBA00023125"/>
    </source>
</evidence>
<feature type="compositionally biased region" description="Polar residues" evidence="7">
    <location>
        <begin position="597"/>
        <end position="613"/>
    </location>
</feature>
<dbReference type="SMART" id="SM01268">
    <property type="entry name" value="BTD"/>
    <property type="match status" value="1"/>
</dbReference>
<dbReference type="SMART" id="SM01267">
    <property type="entry name" value="LAG1_DNAbind"/>
    <property type="match status" value="1"/>
</dbReference>
<evidence type="ECO:0000259" key="8">
    <source>
        <dbReference type="SMART" id="SM01267"/>
    </source>
</evidence>
<evidence type="ECO:0000256" key="1">
    <source>
        <dbReference type="ARBA" id="ARBA00004123"/>
    </source>
</evidence>
<dbReference type="Proteomes" id="UP000682733">
    <property type="component" value="Unassembled WGS sequence"/>
</dbReference>
<dbReference type="InterPro" id="IPR015350">
    <property type="entry name" value="Beta-trefoil_DNA-bd_dom"/>
</dbReference>
<dbReference type="Gene3D" id="2.80.10.50">
    <property type="match status" value="1"/>
</dbReference>
<organism evidence="10 12">
    <name type="scientific">Didymodactylos carnosus</name>
    <dbReference type="NCBI Taxonomy" id="1234261"/>
    <lineage>
        <taxon>Eukaryota</taxon>
        <taxon>Metazoa</taxon>
        <taxon>Spiralia</taxon>
        <taxon>Gnathifera</taxon>
        <taxon>Rotifera</taxon>
        <taxon>Eurotatoria</taxon>
        <taxon>Bdelloidea</taxon>
        <taxon>Philodinida</taxon>
        <taxon>Philodinidae</taxon>
        <taxon>Didymodactylos</taxon>
    </lineage>
</organism>
<dbReference type="Pfam" id="PF09270">
    <property type="entry name" value="BTD"/>
    <property type="match status" value="1"/>
</dbReference>
<evidence type="ECO:0000256" key="2">
    <source>
        <dbReference type="ARBA" id="ARBA00009704"/>
    </source>
</evidence>
<accession>A0A8S2D2G6</accession>
<dbReference type="EMBL" id="CAJOBA010001700">
    <property type="protein sequence ID" value="CAF3610127.1"/>
    <property type="molecule type" value="Genomic_DNA"/>
</dbReference>
<dbReference type="Pfam" id="PF20144">
    <property type="entry name" value="TIG_SUH"/>
    <property type="match status" value="1"/>
</dbReference>
<keyword evidence="6" id="KW-0539">Nucleus</keyword>
<dbReference type="FunFam" id="2.60.40.1450:FF:000001">
    <property type="entry name" value="Recombining binding protein suppressor of hairless"/>
    <property type="match status" value="1"/>
</dbReference>
<dbReference type="Gene3D" id="2.60.40.10">
    <property type="entry name" value="Immunoglobulins"/>
    <property type="match status" value="1"/>
</dbReference>
<dbReference type="InterPro" id="IPR008967">
    <property type="entry name" value="p53-like_TF_DNA-bd_sf"/>
</dbReference>
<protein>
    <submittedName>
        <fullName evidence="10">Uncharacterized protein</fullName>
    </submittedName>
</protein>
<evidence type="ECO:0000256" key="5">
    <source>
        <dbReference type="ARBA" id="ARBA00023163"/>
    </source>
</evidence>
<dbReference type="InterPro" id="IPR013783">
    <property type="entry name" value="Ig-like_fold"/>
</dbReference>
<evidence type="ECO:0000256" key="7">
    <source>
        <dbReference type="SAM" id="MobiDB-lite"/>
    </source>
</evidence>
<keyword evidence="4" id="KW-0238">DNA-binding</keyword>
<dbReference type="InterPro" id="IPR036358">
    <property type="entry name" value="BTD_sf"/>
</dbReference>
<dbReference type="Pfam" id="PF09271">
    <property type="entry name" value="LAG1-DNAbind"/>
    <property type="match status" value="1"/>
</dbReference>
<dbReference type="InterPro" id="IPR040159">
    <property type="entry name" value="CLS_fam"/>
</dbReference>
<sequence length="613" mass="69304">MQMAMHQIMTNMANSRTSFDHNPLQLRTIDHSPPAPQEMPIPPKKVKLALNKPSNRTKVFKRVIKKHPRINETSSASIPLLSSPSNVSEMITSSMTLRLPLQNDKSPPLTEFSDDRHLIELENRPLPKHVMTTYLRNPRHRTVTILHAKVAQKSYGNEKRFFCPPPCVYLSGEEWDDLLDTSDMDTNNEQLCAYIGIGEPLLCMNNSSSSSSNQQSTSQDMQMLQFEGKKYCAAKTLFISDSDKRKHFNLNVKLFTTNSGEIGTFDSKKIKVISKPSKKKQSVKNSELCIASGSKVALFNRLRSQNVSTRYLHVENNNFHASAHEWGSFFIHLIDDEQSESEKFSCKDGFVQYGSTIKLVCCVTGLALPRLIVRKVDKNRVLLDSDEPVSQLHKCAFYFKDSDLLYLCLVQEKIVQSPARTCSKEPLRQIINDGACWTIISTDKAEYTWYEAMGPLPYQIAPIPIAYSLSVNGGGEVAMIEITGDNFFPHIKVWYGDVESPNTTVRCPQTIVAVVPSISDVRSDWQYTMRQTQLPISFVRCDGVIFLTNLTFTYTPEPAKRLTSPHLAQMMTNRSTSGLFNSIQNRLHDEIDDDNHNSCTSTSVSSQMPDEMF</sequence>
<dbReference type="InterPro" id="IPR038007">
    <property type="entry name" value="RBP-Jkappa_IPT"/>
</dbReference>
<dbReference type="FunFam" id="2.80.10.50:FF:000003">
    <property type="entry name" value="recombining binding protein suppressor of hairless"/>
    <property type="match status" value="1"/>
</dbReference>
<dbReference type="SUPFAM" id="SSF81296">
    <property type="entry name" value="E set domains"/>
    <property type="match status" value="1"/>
</dbReference>
<dbReference type="GO" id="GO:0001228">
    <property type="term" value="F:DNA-binding transcription activator activity, RNA polymerase II-specific"/>
    <property type="evidence" value="ECO:0007669"/>
    <property type="project" value="InterPro"/>
</dbReference>
<comment type="similarity">
    <text evidence="2">Belongs to the Su(H) family.</text>
</comment>
<feature type="region of interest" description="Disordered" evidence="7">
    <location>
        <begin position="591"/>
        <end position="613"/>
    </location>
</feature>
<dbReference type="SUPFAM" id="SSF110217">
    <property type="entry name" value="DNA-binding protein LAG-1 (CSL)"/>
    <property type="match status" value="1"/>
</dbReference>
<name>A0A8S2D2G6_9BILA</name>
<comment type="caution">
    <text evidence="10">The sequence shown here is derived from an EMBL/GenBank/DDBJ whole genome shotgun (WGS) entry which is preliminary data.</text>
</comment>
<evidence type="ECO:0000256" key="3">
    <source>
        <dbReference type="ARBA" id="ARBA00023015"/>
    </source>
</evidence>
<dbReference type="GO" id="GO:0000978">
    <property type="term" value="F:RNA polymerase II cis-regulatory region sequence-specific DNA binding"/>
    <property type="evidence" value="ECO:0007669"/>
    <property type="project" value="InterPro"/>
</dbReference>
<dbReference type="GO" id="GO:0005634">
    <property type="term" value="C:nucleus"/>
    <property type="evidence" value="ECO:0007669"/>
    <property type="project" value="UniProtKB-SubCell"/>
</dbReference>
<dbReference type="SUPFAM" id="SSF49417">
    <property type="entry name" value="p53-like transcription factors"/>
    <property type="match status" value="1"/>
</dbReference>
<feature type="domain" description="RBP-J/Cbf11/Cbf12 DNA binding" evidence="8">
    <location>
        <begin position="142"/>
        <end position="287"/>
    </location>
</feature>
<feature type="domain" description="Beta-trefoil DNA-binding" evidence="9">
    <location>
        <begin position="288"/>
        <end position="437"/>
    </location>
</feature>
<dbReference type="InterPro" id="IPR037095">
    <property type="entry name" value="RBP-J/Cbf11_DNA-bd_sf"/>
</dbReference>